<name>A0A0E4A023_9BACT</name>
<dbReference type="Gene3D" id="3.40.630.10">
    <property type="entry name" value="Zn peptidases"/>
    <property type="match status" value="1"/>
</dbReference>
<evidence type="ECO:0000313" key="5">
    <source>
        <dbReference type="EMBL" id="AKD57990.1"/>
    </source>
</evidence>
<sequence>MTKSYYFLIPALLLLSAGACRTKQSQSDATQTTEQPATATVSAPAFNADSAYSYVDRQVAFGPRVPNTPAHVQTGNYLAAKLKQFGCEVTEQSFVATTWDGKKLNARNIIGSINPKATKRIVLASHWDSRPHADQDADVADQKKPVTAANDGASGVGVLLELARTIQQSQQKPTVGIDIVFFDAEDWGNGEKASNDFEKESGNQFDYIGFCLGSRYWAKNLHKPGYSAYYGILLDMVGAKGATFAKEGLSVQFAPTVVNNVWQTASRAGYSQYFVDSPGGQITDDHVAPNTIAKIPMIDIIHTNIGTGGFFPAWHTAEDNMSNIDRGTLKAVGQTLLQVLYNEQ</sequence>
<dbReference type="SUPFAM" id="SSF53187">
    <property type="entry name" value="Zn-dependent exopeptidases"/>
    <property type="match status" value="1"/>
</dbReference>
<dbReference type="PROSITE" id="PS51257">
    <property type="entry name" value="PROKAR_LIPOPROTEIN"/>
    <property type="match status" value="1"/>
</dbReference>
<evidence type="ECO:0000256" key="3">
    <source>
        <dbReference type="SAM" id="SignalP"/>
    </source>
</evidence>
<accession>A0A0E4A023</accession>
<dbReference type="HOGENOM" id="CLU_045003_2_0_10"/>
<feature type="signal peptide" evidence="3">
    <location>
        <begin position="1"/>
        <end position="19"/>
    </location>
</feature>
<protein>
    <submittedName>
        <fullName evidence="5">Peptidase</fullName>
    </submittedName>
</protein>
<dbReference type="STRING" id="1379870.SD10_26865"/>
<evidence type="ECO:0000256" key="2">
    <source>
        <dbReference type="ARBA" id="ARBA00023315"/>
    </source>
</evidence>
<dbReference type="OrthoDB" id="9773494at2"/>
<gene>
    <name evidence="5" type="ORF">SD10_26865</name>
</gene>
<feature type="domain" description="Peptidase M28" evidence="4">
    <location>
        <begin position="108"/>
        <end position="339"/>
    </location>
</feature>
<keyword evidence="3" id="KW-0732">Signal</keyword>
<reference evidence="5 6" key="1">
    <citation type="journal article" date="2014" name="Curr. Microbiol.">
        <title>Spirosoma radiotolerans sp. nov., a gamma-radiation-resistant bacterium isolated from gamma ray-irradiated soil.</title>
        <authorList>
            <person name="Lee J.J."/>
            <person name="Srinivasan S."/>
            <person name="Lim S."/>
            <person name="Joe M."/>
            <person name="Im S."/>
            <person name="Bae S.I."/>
            <person name="Park K.R."/>
            <person name="Han J.H."/>
            <person name="Park S.H."/>
            <person name="Joo B.M."/>
            <person name="Park S.J."/>
            <person name="Kim M.K."/>
        </authorList>
    </citation>
    <scope>NUCLEOTIDE SEQUENCE [LARGE SCALE GENOMIC DNA]</scope>
    <source>
        <strain evidence="5 6">DG5A</strain>
    </source>
</reference>
<dbReference type="PATRIC" id="fig|1379870.5.peg.5801"/>
<dbReference type="RefSeq" id="WP_046578340.1">
    <property type="nucleotide sequence ID" value="NZ_CP010429.1"/>
</dbReference>
<keyword evidence="1" id="KW-0808">Transferase</keyword>
<dbReference type="AlphaFoldDB" id="A0A0E4A023"/>
<proteinExistence type="predicted"/>
<dbReference type="KEGG" id="srd:SD10_26865"/>
<dbReference type="GO" id="GO:0008270">
    <property type="term" value="F:zinc ion binding"/>
    <property type="evidence" value="ECO:0007669"/>
    <property type="project" value="TreeGrafter"/>
</dbReference>
<dbReference type="PANTHER" id="PTHR12283:SF6">
    <property type="entry name" value="GLUTAMINYL-PEPTIDE CYCLOTRANSFERASE-RELATED"/>
    <property type="match status" value="1"/>
</dbReference>
<evidence type="ECO:0000256" key="1">
    <source>
        <dbReference type="ARBA" id="ARBA00022679"/>
    </source>
</evidence>
<dbReference type="Pfam" id="PF04389">
    <property type="entry name" value="Peptidase_M28"/>
    <property type="match status" value="1"/>
</dbReference>
<dbReference type="PANTHER" id="PTHR12283">
    <property type="entry name" value="GLUTAMINYL-PEPTIDE CYCLOTRANSFERASE"/>
    <property type="match status" value="1"/>
</dbReference>
<evidence type="ECO:0000259" key="4">
    <source>
        <dbReference type="Pfam" id="PF04389"/>
    </source>
</evidence>
<dbReference type="Proteomes" id="UP000033054">
    <property type="component" value="Chromosome"/>
</dbReference>
<evidence type="ECO:0000313" key="6">
    <source>
        <dbReference type="Proteomes" id="UP000033054"/>
    </source>
</evidence>
<dbReference type="InterPro" id="IPR040234">
    <property type="entry name" value="QC/QCL"/>
</dbReference>
<dbReference type="EMBL" id="CP010429">
    <property type="protein sequence ID" value="AKD57990.1"/>
    <property type="molecule type" value="Genomic_DNA"/>
</dbReference>
<keyword evidence="2" id="KW-0012">Acyltransferase</keyword>
<organism evidence="5 6">
    <name type="scientific">Spirosoma radiotolerans</name>
    <dbReference type="NCBI Taxonomy" id="1379870"/>
    <lineage>
        <taxon>Bacteria</taxon>
        <taxon>Pseudomonadati</taxon>
        <taxon>Bacteroidota</taxon>
        <taxon>Cytophagia</taxon>
        <taxon>Cytophagales</taxon>
        <taxon>Cytophagaceae</taxon>
        <taxon>Spirosoma</taxon>
    </lineage>
</organism>
<dbReference type="GO" id="GO:0016603">
    <property type="term" value="F:glutaminyl-peptide cyclotransferase activity"/>
    <property type="evidence" value="ECO:0007669"/>
    <property type="project" value="TreeGrafter"/>
</dbReference>
<feature type="chain" id="PRO_5002417172" evidence="3">
    <location>
        <begin position="20"/>
        <end position="344"/>
    </location>
</feature>
<keyword evidence="6" id="KW-1185">Reference proteome</keyword>
<dbReference type="InterPro" id="IPR007484">
    <property type="entry name" value="Peptidase_M28"/>
</dbReference>